<dbReference type="OrthoDB" id="3473305at2759"/>
<evidence type="ECO:0000313" key="3">
    <source>
        <dbReference type="Proteomes" id="UP000235786"/>
    </source>
</evidence>
<evidence type="ECO:0000313" key="2">
    <source>
        <dbReference type="EMBL" id="PMD33006.1"/>
    </source>
</evidence>
<dbReference type="PANTHER" id="PTHR35910">
    <property type="entry name" value="2EXR DOMAIN-CONTAINING PROTEIN"/>
    <property type="match status" value="1"/>
</dbReference>
<gene>
    <name evidence="2" type="ORF">L207DRAFT_590079</name>
</gene>
<sequence length="253" mass="29980">MSRSQLPREQLPKLVIPPTAPSTFMLFPKLPREIRNNIWAMAAAESRDIHLRFFHYEPVEQSEPPAILLATHEARSEGKRYYASCQESKLLLRDGEREVTWRGCFTPDEIVGVVRRTIWVNFDVDQLVWITARADRLLSDLRIWARRKYGAGSLKFNFEDEMLSRIQHLKVEWGQDRTWWFWDHLKQPLAKNNVNITFKMNDYGWGHVKEESPLRSEVKHRELEHEEGRILSKILKRTGWKFSSIQVQVKLET</sequence>
<dbReference type="PANTHER" id="PTHR35910:SF6">
    <property type="entry name" value="2EXR DOMAIN-CONTAINING PROTEIN"/>
    <property type="match status" value="1"/>
</dbReference>
<keyword evidence="3" id="KW-1185">Reference proteome</keyword>
<evidence type="ECO:0000259" key="1">
    <source>
        <dbReference type="Pfam" id="PF20150"/>
    </source>
</evidence>
<reference evidence="2 3" key="1">
    <citation type="submission" date="2016-04" db="EMBL/GenBank/DDBJ databases">
        <title>A degradative enzymes factory behind the ericoid mycorrhizal symbiosis.</title>
        <authorList>
            <consortium name="DOE Joint Genome Institute"/>
            <person name="Martino E."/>
            <person name="Morin E."/>
            <person name="Grelet G."/>
            <person name="Kuo A."/>
            <person name="Kohler A."/>
            <person name="Daghino S."/>
            <person name="Barry K."/>
            <person name="Choi C."/>
            <person name="Cichocki N."/>
            <person name="Clum A."/>
            <person name="Copeland A."/>
            <person name="Hainaut M."/>
            <person name="Haridas S."/>
            <person name="Labutti K."/>
            <person name="Lindquist E."/>
            <person name="Lipzen A."/>
            <person name="Khouja H.-R."/>
            <person name="Murat C."/>
            <person name="Ohm R."/>
            <person name="Olson A."/>
            <person name="Spatafora J."/>
            <person name="Veneault-Fourrey C."/>
            <person name="Henrissat B."/>
            <person name="Grigoriev I."/>
            <person name="Martin F."/>
            <person name="Perotto S."/>
        </authorList>
    </citation>
    <scope>NUCLEOTIDE SEQUENCE [LARGE SCALE GENOMIC DNA]</scope>
    <source>
        <strain evidence="2 3">F</strain>
    </source>
</reference>
<accession>A0A2J6R3A7</accession>
<protein>
    <recommendedName>
        <fullName evidence="1">2EXR domain-containing protein</fullName>
    </recommendedName>
</protein>
<name>A0A2J6R3A7_HYAVF</name>
<feature type="domain" description="2EXR" evidence="1">
    <location>
        <begin position="24"/>
        <end position="126"/>
    </location>
</feature>
<proteinExistence type="predicted"/>
<dbReference type="AlphaFoldDB" id="A0A2J6R3A7"/>
<dbReference type="Proteomes" id="UP000235786">
    <property type="component" value="Unassembled WGS sequence"/>
</dbReference>
<dbReference type="Pfam" id="PF20150">
    <property type="entry name" value="2EXR"/>
    <property type="match status" value="1"/>
</dbReference>
<dbReference type="InterPro" id="IPR045518">
    <property type="entry name" value="2EXR"/>
</dbReference>
<organism evidence="2 3">
    <name type="scientific">Hyaloscypha variabilis (strain UAMH 11265 / GT02V1 / F)</name>
    <name type="common">Meliniomyces variabilis</name>
    <dbReference type="NCBI Taxonomy" id="1149755"/>
    <lineage>
        <taxon>Eukaryota</taxon>
        <taxon>Fungi</taxon>
        <taxon>Dikarya</taxon>
        <taxon>Ascomycota</taxon>
        <taxon>Pezizomycotina</taxon>
        <taxon>Leotiomycetes</taxon>
        <taxon>Helotiales</taxon>
        <taxon>Hyaloscyphaceae</taxon>
        <taxon>Hyaloscypha</taxon>
        <taxon>Hyaloscypha variabilis</taxon>
    </lineage>
</organism>
<dbReference type="EMBL" id="KZ613957">
    <property type="protein sequence ID" value="PMD33006.1"/>
    <property type="molecule type" value="Genomic_DNA"/>
</dbReference>